<dbReference type="EMBL" id="SNZH01000007">
    <property type="protein sequence ID" value="TDR43259.1"/>
    <property type="molecule type" value="Genomic_DNA"/>
</dbReference>
<keyword evidence="1" id="KW-0489">Methyltransferase</keyword>
<dbReference type="Proteomes" id="UP000295293">
    <property type="component" value="Unassembled WGS sequence"/>
</dbReference>
<organism evidence="1 2">
    <name type="scientific">Tahibacter aquaticus</name>
    <dbReference type="NCBI Taxonomy" id="520092"/>
    <lineage>
        <taxon>Bacteria</taxon>
        <taxon>Pseudomonadati</taxon>
        <taxon>Pseudomonadota</taxon>
        <taxon>Gammaproteobacteria</taxon>
        <taxon>Lysobacterales</taxon>
        <taxon>Rhodanobacteraceae</taxon>
        <taxon>Tahibacter</taxon>
    </lineage>
</organism>
<dbReference type="RefSeq" id="WP_166654077.1">
    <property type="nucleotide sequence ID" value="NZ_SNZH01000007.1"/>
</dbReference>
<protein>
    <submittedName>
        <fullName evidence="1">Methyltransferase family protein</fullName>
    </submittedName>
</protein>
<dbReference type="SUPFAM" id="SSF53335">
    <property type="entry name" value="S-adenosyl-L-methionine-dependent methyltransferases"/>
    <property type="match status" value="1"/>
</dbReference>
<comment type="caution">
    <text evidence="1">The sequence shown here is derived from an EMBL/GenBank/DDBJ whole genome shotgun (WGS) entry which is preliminary data.</text>
</comment>
<gene>
    <name evidence="1" type="ORF">DFR29_107272</name>
</gene>
<dbReference type="GO" id="GO:0032259">
    <property type="term" value="P:methylation"/>
    <property type="evidence" value="ECO:0007669"/>
    <property type="project" value="UniProtKB-KW"/>
</dbReference>
<dbReference type="Gene3D" id="3.40.50.150">
    <property type="entry name" value="Vaccinia Virus protein VP39"/>
    <property type="match status" value="1"/>
</dbReference>
<dbReference type="Pfam" id="PF13489">
    <property type="entry name" value="Methyltransf_23"/>
    <property type="match status" value="1"/>
</dbReference>
<dbReference type="InterPro" id="IPR029063">
    <property type="entry name" value="SAM-dependent_MTases_sf"/>
</dbReference>
<reference evidence="1 2" key="1">
    <citation type="submission" date="2019-03" db="EMBL/GenBank/DDBJ databases">
        <title>Genomic Encyclopedia of Type Strains, Phase IV (KMG-IV): sequencing the most valuable type-strain genomes for metagenomic binning, comparative biology and taxonomic classification.</title>
        <authorList>
            <person name="Goeker M."/>
        </authorList>
    </citation>
    <scope>NUCLEOTIDE SEQUENCE [LARGE SCALE GENOMIC DNA]</scope>
    <source>
        <strain evidence="1 2">DSM 21667</strain>
    </source>
</reference>
<accession>A0A4V3DM79</accession>
<dbReference type="AlphaFoldDB" id="A0A4V3DM79"/>
<name>A0A4V3DM79_9GAMM</name>
<dbReference type="GO" id="GO:0008168">
    <property type="term" value="F:methyltransferase activity"/>
    <property type="evidence" value="ECO:0007669"/>
    <property type="project" value="UniProtKB-KW"/>
</dbReference>
<sequence length="262" mass="29882">MDSDLPAARLTPQQLLAALDEFLALECAQSDPYLQAKRALRATREELIRAYLHIRPALASNQRVLDWGCRHAALSWLARADFGSGVVIEGCDVCEAREYAPFHARSGLAYRRIEHPWRLHWRDGHFDTILAGGTLEHVPNDGESLTELWRVLKPGGALLITHLPNRGSWSEFLSRRLFPQQAHQRRYALAAFRQRLLHHGLETEAAGHHQLMPSSLPAALRRQAWLCRLVDALQPLNALENVWPLRHFSATLWLIVRKRDGF</sequence>
<proteinExistence type="predicted"/>
<keyword evidence="2" id="KW-1185">Reference proteome</keyword>
<evidence type="ECO:0000313" key="1">
    <source>
        <dbReference type="EMBL" id="TDR43259.1"/>
    </source>
</evidence>
<keyword evidence="1" id="KW-0808">Transferase</keyword>
<dbReference type="CDD" id="cd02440">
    <property type="entry name" value="AdoMet_MTases"/>
    <property type="match status" value="1"/>
</dbReference>
<evidence type="ECO:0000313" key="2">
    <source>
        <dbReference type="Proteomes" id="UP000295293"/>
    </source>
</evidence>